<dbReference type="Pfam" id="PF04958">
    <property type="entry name" value="AstA"/>
    <property type="match status" value="1"/>
</dbReference>
<protein>
    <submittedName>
        <fullName evidence="4">Arginine N-succinyltransferase</fullName>
        <ecNumber evidence="4">2.3.1.109</ecNumber>
    </submittedName>
</protein>
<sequence>MWQVKPINARDLPALEALLHANPLRLSTLPPVRDQLAERIAAAQQGFAGLDSMATLLFGLHDEDDNLHGVCGIQPYAGGDEPFYSYRIDELVHASRHLGINQRQSALYLSHELTGLTSLCSFSLTAALRPTPVFNLLSRSRLLYIAAHRHAFADELICEIQGIWDGAGQSVFWKSVGELFFGLDFITADHQCSLHGKTVIAELLPPYPIYTTLLPETVQDAIGQAHPATQRTLNWLAYEGLAKTRFVDPFDAGPTFRGPLDELTSMQAIRTVSEVVTGTVEHPQTWLVSQGEGVDFRCAMVTGEVRADGLRVTEPNAMINGAPSLILPLEPDAMRLPQEGV</sequence>
<name>A0ABV8A0R4_9GAMM</name>
<evidence type="ECO:0000256" key="2">
    <source>
        <dbReference type="ARBA" id="ARBA00022679"/>
    </source>
</evidence>
<organism evidence="4 5">
    <name type="scientific">Saccharospirillum mangrovi</name>
    <dbReference type="NCBI Taxonomy" id="2161747"/>
    <lineage>
        <taxon>Bacteria</taxon>
        <taxon>Pseudomonadati</taxon>
        <taxon>Pseudomonadota</taxon>
        <taxon>Gammaproteobacteria</taxon>
        <taxon>Oceanospirillales</taxon>
        <taxon>Saccharospirillaceae</taxon>
        <taxon>Saccharospirillum</taxon>
    </lineage>
</organism>
<keyword evidence="5" id="KW-1185">Reference proteome</keyword>
<keyword evidence="3 4" id="KW-0012">Acyltransferase</keyword>
<evidence type="ECO:0000313" key="4">
    <source>
        <dbReference type="EMBL" id="MFC3854081.1"/>
    </source>
</evidence>
<comment type="caution">
    <text evidence="4">The sequence shown here is derived from an EMBL/GenBank/DDBJ whole genome shotgun (WGS) entry which is preliminary data.</text>
</comment>
<keyword evidence="1" id="KW-0056">Arginine metabolism</keyword>
<dbReference type="InterPro" id="IPR007041">
    <property type="entry name" value="Arg_succinylTrfase_AstA/AruG"/>
</dbReference>
<dbReference type="EMBL" id="JBHRYR010000004">
    <property type="protein sequence ID" value="MFC3854081.1"/>
    <property type="molecule type" value="Genomic_DNA"/>
</dbReference>
<dbReference type="RefSeq" id="WP_380697995.1">
    <property type="nucleotide sequence ID" value="NZ_JBHRYR010000004.1"/>
</dbReference>
<proteinExistence type="predicted"/>
<evidence type="ECO:0000256" key="1">
    <source>
        <dbReference type="ARBA" id="ARBA00022503"/>
    </source>
</evidence>
<dbReference type="PANTHER" id="PTHR30420">
    <property type="entry name" value="N-SUCCINYLARGININE DIHYDROLASE"/>
    <property type="match status" value="1"/>
</dbReference>
<evidence type="ECO:0000313" key="5">
    <source>
        <dbReference type="Proteomes" id="UP001595617"/>
    </source>
</evidence>
<dbReference type="EC" id="2.3.1.109" evidence="4"/>
<dbReference type="PANTHER" id="PTHR30420:SF1">
    <property type="entry name" value="ARGININE N-SUCCINYLTRANSFERASE"/>
    <property type="match status" value="1"/>
</dbReference>
<reference evidence="5" key="1">
    <citation type="journal article" date="2019" name="Int. J. Syst. Evol. Microbiol.">
        <title>The Global Catalogue of Microorganisms (GCM) 10K type strain sequencing project: providing services to taxonomists for standard genome sequencing and annotation.</title>
        <authorList>
            <consortium name="The Broad Institute Genomics Platform"/>
            <consortium name="The Broad Institute Genome Sequencing Center for Infectious Disease"/>
            <person name="Wu L."/>
            <person name="Ma J."/>
        </authorList>
    </citation>
    <scope>NUCLEOTIDE SEQUENCE [LARGE SCALE GENOMIC DNA]</scope>
    <source>
        <strain evidence="5">IBRC 10765</strain>
    </source>
</reference>
<gene>
    <name evidence="4" type="ORF">ACFOOG_14655</name>
</gene>
<accession>A0ABV8A0R4</accession>
<evidence type="ECO:0000256" key="3">
    <source>
        <dbReference type="ARBA" id="ARBA00023315"/>
    </source>
</evidence>
<dbReference type="NCBIfam" id="TIGR03243">
    <property type="entry name" value="arg_catab_AOST"/>
    <property type="match status" value="1"/>
</dbReference>
<dbReference type="Proteomes" id="UP001595617">
    <property type="component" value="Unassembled WGS sequence"/>
</dbReference>
<keyword evidence="2 4" id="KW-0808">Transferase</keyword>
<dbReference type="SUPFAM" id="SSF55729">
    <property type="entry name" value="Acyl-CoA N-acyltransferases (Nat)"/>
    <property type="match status" value="1"/>
</dbReference>
<dbReference type="InterPro" id="IPR016181">
    <property type="entry name" value="Acyl_CoA_acyltransferase"/>
</dbReference>
<dbReference type="GO" id="GO:0008791">
    <property type="term" value="F:arginine N-succinyltransferase activity"/>
    <property type="evidence" value="ECO:0007669"/>
    <property type="project" value="UniProtKB-EC"/>
</dbReference>